<accession>A0A2T6BXL6</accession>
<dbReference type="EMBL" id="QBKR01000008">
    <property type="protein sequence ID" value="PTX60805.1"/>
    <property type="molecule type" value="Genomic_DNA"/>
</dbReference>
<evidence type="ECO:0000313" key="2">
    <source>
        <dbReference type="Proteomes" id="UP000244240"/>
    </source>
</evidence>
<gene>
    <name evidence="1" type="ORF">C8P63_108115</name>
</gene>
<name>A0A2T6BXL6_9BACL</name>
<reference evidence="1 2" key="1">
    <citation type="submission" date="2018-04" db="EMBL/GenBank/DDBJ databases">
        <title>Genomic Encyclopedia of Archaeal and Bacterial Type Strains, Phase II (KMG-II): from individual species to whole genera.</title>
        <authorList>
            <person name="Goeker M."/>
        </authorList>
    </citation>
    <scope>NUCLEOTIDE SEQUENCE [LARGE SCALE GENOMIC DNA]</scope>
    <source>
        <strain evidence="1 2">DSM 45787</strain>
    </source>
</reference>
<dbReference type="AlphaFoldDB" id="A0A2T6BXL6"/>
<dbReference type="Proteomes" id="UP000244240">
    <property type="component" value="Unassembled WGS sequence"/>
</dbReference>
<comment type="caution">
    <text evidence="1">The sequence shown here is derived from an EMBL/GenBank/DDBJ whole genome shotgun (WGS) entry which is preliminary data.</text>
</comment>
<protein>
    <submittedName>
        <fullName evidence="1">Uncharacterized protein</fullName>
    </submittedName>
</protein>
<proteinExistence type="predicted"/>
<sequence>MFGFMEEMSRTRREEIRREYRETNRGHRFRFIRNLWKRLQKPEHMSQGEAGCPVHHCCVKPQISLNKADCLWNVKPDRR</sequence>
<organism evidence="1 2">
    <name type="scientific">Melghirimyces profundicolus</name>
    <dbReference type="NCBI Taxonomy" id="1242148"/>
    <lineage>
        <taxon>Bacteria</taxon>
        <taxon>Bacillati</taxon>
        <taxon>Bacillota</taxon>
        <taxon>Bacilli</taxon>
        <taxon>Bacillales</taxon>
        <taxon>Thermoactinomycetaceae</taxon>
        <taxon>Melghirimyces</taxon>
    </lineage>
</organism>
<keyword evidence="2" id="KW-1185">Reference proteome</keyword>
<evidence type="ECO:0000313" key="1">
    <source>
        <dbReference type="EMBL" id="PTX60805.1"/>
    </source>
</evidence>